<dbReference type="RefSeq" id="WP_338238553.1">
    <property type="nucleotide sequence ID" value="NZ_BQKE01000002.1"/>
</dbReference>
<dbReference type="GO" id="GO:0034599">
    <property type="term" value="P:cellular response to oxidative stress"/>
    <property type="evidence" value="ECO:0007669"/>
    <property type="project" value="TreeGrafter"/>
</dbReference>
<evidence type="ECO:0000256" key="8">
    <source>
        <dbReference type="ARBA" id="ARBA00032824"/>
    </source>
</evidence>
<dbReference type="AlphaFoldDB" id="A0AAN5ALM0"/>
<dbReference type="EC" id="1.11.1.24" evidence="2"/>
<keyword evidence="12" id="KW-0732">Signal</keyword>
<comment type="function">
    <text evidence="1">Thiol-specific peroxidase that catalyzes the reduction of hydrogen peroxide and organic hydroperoxides to water and alcohols, respectively. Plays a role in cell protection against oxidative stress by detoxifying peroxides and as sensor of hydrogen peroxide-mediated signaling events.</text>
</comment>
<dbReference type="GO" id="GO:0008379">
    <property type="term" value="F:thioredoxin peroxidase activity"/>
    <property type="evidence" value="ECO:0007669"/>
    <property type="project" value="TreeGrafter"/>
</dbReference>
<evidence type="ECO:0000259" key="13">
    <source>
        <dbReference type="PROSITE" id="PS51352"/>
    </source>
</evidence>
<evidence type="ECO:0000256" key="9">
    <source>
        <dbReference type="ARBA" id="ARBA00038489"/>
    </source>
</evidence>
<feature type="domain" description="Thioredoxin" evidence="13">
    <location>
        <begin position="59"/>
        <end position="229"/>
    </location>
</feature>
<keyword evidence="4" id="KW-0049">Antioxidant</keyword>
<organism evidence="14 15">
    <name type="scientific">Persicobacter diffluens</name>
    <dbReference type="NCBI Taxonomy" id="981"/>
    <lineage>
        <taxon>Bacteria</taxon>
        <taxon>Pseudomonadati</taxon>
        <taxon>Bacteroidota</taxon>
        <taxon>Cytophagia</taxon>
        <taxon>Cytophagales</taxon>
        <taxon>Persicobacteraceae</taxon>
        <taxon>Persicobacter</taxon>
    </lineage>
</organism>
<evidence type="ECO:0000256" key="3">
    <source>
        <dbReference type="ARBA" id="ARBA00022559"/>
    </source>
</evidence>
<evidence type="ECO:0000256" key="12">
    <source>
        <dbReference type="SAM" id="SignalP"/>
    </source>
</evidence>
<keyword evidence="7" id="KW-0676">Redox-active center</keyword>
<evidence type="ECO:0000256" key="2">
    <source>
        <dbReference type="ARBA" id="ARBA00013017"/>
    </source>
</evidence>
<dbReference type="PROSITE" id="PS51352">
    <property type="entry name" value="THIOREDOXIN_2"/>
    <property type="match status" value="1"/>
</dbReference>
<reference evidence="14 15" key="1">
    <citation type="submission" date="2021-12" db="EMBL/GenBank/DDBJ databases">
        <title>Genome sequencing of bacteria with rrn-lacking chromosome and rrn-plasmid.</title>
        <authorList>
            <person name="Anda M."/>
            <person name="Iwasaki W."/>
        </authorList>
    </citation>
    <scope>NUCLEOTIDE SEQUENCE [LARGE SCALE GENOMIC DNA]</scope>
    <source>
        <strain evidence="14 15">NBRC 15940</strain>
    </source>
</reference>
<evidence type="ECO:0000256" key="10">
    <source>
        <dbReference type="ARBA" id="ARBA00042639"/>
    </source>
</evidence>
<evidence type="ECO:0000256" key="1">
    <source>
        <dbReference type="ARBA" id="ARBA00003330"/>
    </source>
</evidence>
<dbReference type="GO" id="GO:0005737">
    <property type="term" value="C:cytoplasm"/>
    <property type="evidence" value="ECO:0007669"/>
    <property type="project" value="TreeGrafter"/>
</dbReference>
<dbReference type="PANTHER" id="PTHR42801">
    <property type="entry name" value="THIOREDOXIN-DEPENDENT PEROXIDE REDUCTASE"/>
    <property type="match status" value="1"/>
</dbReference>
<dbReference type="InterPro" id="IPR013766">
    <property type="entry name" value="Thioredoxin_domain"/>
</dbReference>
<feature type="signal peptide" evidence="12">
    <location>
        <begin position="1"/>
        <end position="19"/>
    </location>
</feature>
<dbReference type="Gene3D" id="3.40.30.10">
    <property type="entry name" value="Glutaredoxin"/>
    <property type="match status" value="1"/>
</dbReference>
<gene>
    <name evidence="14" type="ORF">PEDI_39360</name>
</gene>
<evidence type="ECO:0000313" key="15">
    <source>
        <dbReference type="Proteomes" id="UP001310022"/>
    </source>
</evidence>
<dbReference type="InterPro" id="IPR036249">
    <property type="entry name" value="Thioredoxin-like_sf"/>
</dbReference>
<dbReference type="EMBL" id="BQKE01000002">
    <property type="protein sequence ID" value="GJM63384.1"/>
    <property type="molecule type" value="Genomic_DNA"/>
</dbReference>
<dbReference type="GO" id="GO:0045454">
    <property type="term" value="P:cell redox homeostasis"/>
    <property type="evidence" value="ECO:0007669"/>
    <property type="project" value="TreeGrafter"/>
</dbReference>
<dbReference type="InterPro" id="IPR000866">
    <property type="entry name" value="AhpC/TSA"/>
</dbReference>
<sequence>MNQKLFLMALLALFMVACQEEKSENNAQAEVKAQQEVPDAQTQDLTKLGVEEKTLGKGLMVGDDAPEIAGKDQNGNEVSLHEMLKSGPVAVVFYRGYWCPVCNRELKGLQENLDQITAAGGQLLVVSPEQLKGAQKISEKVGASFSIIPNATQTVADYKVGFEVTEAYQQMIREKLSEDIAQNNGSDKAILPVPATFVVGQDGKVIYRQYDVNYKQRASAADIAAAMKG</sequence>
<evidence type="ECO:0000256" key="7">
    <source>
        <dbReference type="ARBA" id="ARBA00023284"/>
    </source>
</evidence>
<comment type="similarity">
    <text evidence="9">Belongs to the peroxiredoxin family. BCP/PrxQ subfamily.</text>
</comment>
<comment type="caution">
    <text evidence="14">The sequence shown here is derived from an EMBL/GenBank/DDBJ whole genome shotgun (WGS) entry which is preliminary data.</text>
</comment>
<evidence type="ECO:0000256" key="5">
    <source>
        <dbReference type="ARBA" id="ARBA00023002"/>
    </source>
</evidence>
<keyword evidence="6" id="KW-1015">Disulfide bond</keyword>
<dbReference type="PROSITE" id="PS51257">
    <property type="entry name" value="PROKAR_LIPOPROTEIN"/>
    <property type="match status" value="1"/>
</dbReference>
<protein>
    <recommendedName>
        <fullName evidence="2">thioredoxin-dependent peroxiredoxin</fullName>
        <ecNumber evidence="2">1.11.1.24</ecNumber>
    </recommendedName>
    <alternativeName>
        <fullName evidence="8">Thioredoxin peroxidase</fullName>
    </alternativeName>
    <alternativeName>
        <fullName evidence="10">Thioredoxin-dependent peroxiredoxin Bcp</fullName>
    </alternativeName>
</protein>
<dbReference type="InterPro" id="IPR050924">
    <property type="entry name" value="Peroxiredoxin_BCP/PrxQ"/>
</dbReference>
<dbReference type="Proteomes" id="UP001310022">
    <property type="component" value="Unassembled WGS sequence"/>
</dbReference>
<name>A0AAN5ALM0_9BACT</name>
<comment type="catalytic activity">
    <reaction evidence="11">
        <text>a hydroperoxide + [thioredoxin]-dithiol = an alcohol + [thioredoxin]-disulfide + H2O</text>
        <dbReference type="Rhea" id="RHEA:62620"/>
        <dbReference type="Rhea" id="RHEA-COMP:10698"/>
        <dbReference type="Rhea" id="RHEA-COMP:10700"/>
        <dbReference type="ChEBI" id="CHEBI:15377"/>
        <dbReference type="ChEBI" id="CHEBI:29950"/>
        <dbReference type="ChEBI" id="CHEBI:30879"/>
        <dbReference type="ChEBI" id="CHEBI:35924"/>
        <dbReference type="ChEBI" id="CHEBI:50058"/>
        <dbReference type="EC" id="1.11.1.24"/>
    </reaction>
</comment>
<evidence type="ECO:0000313" key="14">
    <source>
        <dbReference type="EMBL" id="GJM63384.1"/>
    </source>
</evidence>
<evidence type="ECO:0000256" key="4">
    <source>
        <dbReference type="ARBA" id="ARBA00022862"/>
    </source>
</evidence>
<feature type="chain" id="PRO_5042966798" description="thioredoxin-dependent peroxiredoxin" evidence="12">
    <location>
        <begin position="20"/>
        <end position="229"/>
    </location>
</feature>
<dbReference type="PANTHER" id="PTHR42801:SF7">
    <property type="entry name" value="SLL1159 PROTEIN"/>
    <property type="match status" value="1"/>
</dbReference>
<keyword evidence="5" id="KW-0560">Oxidoreductase</keyword>
<evidence type="ECO:0000256" key="11">
    <source>
        <dbReference type="ARBA" id="ARBA00049091"/>
    </source>
</evidence>
<dbReference type="Pfam" id="PF00578">
    <property type="entry name" value="AhpC-TSA"/>
    <property type="match status" value="1"/>
</dbReference>
<dbReference type="CDD" id="cd02970">
    <property type="entry name" value="PRX_like2"/>
    <property type="match status" value="1"/>
</dbReference>
<evidence type="ECO:0000256" key="6">
    <source>
        <dbReference type="ARBA" id="ARBA00023157"/>
    </source>
</evidence>
<accession>A0AAN5ALM0</accession>
<proteinExistence type="inferred from homology"/>
<keyword evidence="3" id="KW-0575">Peroxidase</keyword>
<dbReference type="SUPFAM" id="SSF52833">
    <property type="entry name" value="Thioredoxin-like"/>
    <property type="match status" value="1"/>
</dbReference>
<keyword evidence="15" id="KW-1185">Reference proteome</keyword>